<sequence>MPLRNYTGPPPADGTNTRHALIFCDNVLSAFLLAMLLFTRFQNDEGVVILYAHGGLDMRTRQEYVDYIQEDCDPYNPGPVKVLVSTLDIMGQGFNLFRANTVILTEIPRSIDMTIQAFGRVDRRGQVMNVNLVQLYDSENLCEEIRRNKHDNVAQVSGERYRLAILFGATEGDDRDEEVPEPMDVDGDPMDLDDIYN</sequence>
<dbReference type="EMBL" id="JAPUUL010000908">
    <property type="protein sequence ID" value="KAJ8128951.1"/>
    <property type="molecule type" value="Genomic_DNA"/>
</dbReference>
<dbReference type="Proteomes" id="UP001153332">
    <property type="component" value="Unassembled WGS sequence"/>
</dbReference>
<proteinExistence type="predicted"/>
<evidence type="ECO:0000313" key="1">
    <source>
        <dbReference type="EMBL" id="KAJ8128951.1"/>
    </source>
</evidence>
<organism evidence="1 2">
    <name type="scientific">Lasiodiplodia mahajangana</name>
    <dbReference type="NCBI Taxonomy" id="1108764"/>
    <lineage>
        <taxon>Eukaryota</taxon>
        <taxon>Fungi</taxon>
        <taxon>Dikarya</taxon>
        <taxon>Ascomycota</taxon>
        <taxon>Pezizomycotina</taxon>
        <taxon>Dothideomycetes</taxon>
        <taxon>Dothideomycetes incertae sedis</taxon>
        <taxon>Botryosphaeriales</taxon>
        <taxon>Botryosphaeriaceae</taxon>
        <taxon>Lasiodiplodia</taxon>
    </lineage>
</organism>
<gene>
    <name evidence="1" type="ORF">O1611_g4685</name>
</gene>
<name>A0ACC2JNA8_9PEZI</name>
<keyword evidence="2" id="KW-1185">Reference proteome</keyword>
<comment type="caution">
    <text evidence="1">The sequence shown here is derived from an EMBL/GenBank/DDBJ whole genome shotgun (WGS) entry which is preliminary data.</text>
</comment>
<reference evidence="1" key="1">
    <citation type="submission" date="2022-12" db="EMBL/GenBank/DDBJ databases">
        <title>Genome Sequence of Lasiodiplodia mahajangana.</title>
        <authorList>
            <person name="Buettner E."/>
        </authorList>
    </citation>
    <scope>NUCLEOTIDE SEQUENCE</scope>
    <source>
        <strain evidence="1">VT137</strain>
    </source>
</reference>
<protein>
    <submittedName>
        <fullName evidence="1">Uncharacterized protein</fullName>
    </submittedName>
</protein>
<accession>A0ACC2JNA8</accession>
<evidence type="ECO:0000313" key="2">
    <source>
        <dbReference type="Proteomes" id="UP001153332"/>
    </source>
</evidence>